<evidence type="ECO:0000313" key="7">
    <source>
        <dbReference type="Proteomes" id="UP000239539"/>
    </source>
</evidence>
<dbReference type="PROSITE" id="PS50111">
    <property type="entry name" value="CHEMOTAXIS_TRANSDUC_2"/>
    <property type="match status" value="1"/>
</dbReference>
<feature type="coiled-coil region" evidence="4">
    <location>
        <begin position="9"/>
        <end position="50"/>
    </location>
</feature>
<evidence type="ECO:0000256" key="4">
    <source>
        <dbReference type="SAM" id="Coils"/>
    </source>
</evidence>
<keyword evidence="7" id="KW-1185">Reference proteome</keyword>
<dbReference type="EMBL" id="PVNO01000010">
    <property type="protein sequence ID" value="PRO70137.1"/>
    <property type="molecule type" value="Genomic_DNA"/>
</dbReference>
<dbReference type="RefSeq" id="WP_105930138.1">
    <property type="nucleotide sequence ID" value="NZ_PVNO01000010.1"/>
</dbReference>
<dbReference type="PANTHER" id="PTHR32089">
    <property type="entry name" value="METHYL-ACCEPTING CHEMOTAXIS PROTEIN MCPB"/>
    <property type="match status" value="1"/>
</dbReference>
<protein>
    <submittedName>
        <fullName evidence="6">Chemotaxis protein</fullName>
    </submittedName>
</protein>
<dbReference type="InterPro" id="IPR025991">
    <property type="entry name" value="Chemoreceptor_zinc-bind_dom"/>
</dbReference>
<dbReference type="SUPFAM" id="SSF58104">
    <property type="entry name" value="Methyl-accepting chemotaxis protein (MCP) signaling domain"/>
    <property type="match status" value="1"/>
</dbReference>
<evidence type="ECO:0000256" key="3">
    <source>
        <dbReference type="PROSITE-ProRule" id="PRU00284"/>
    </source>
</evidence>
<dbReference type="SMART" id="SM00283">
    <property type="entry name" value="MA"/>
    <property type="match status" value="1"/>
</dbReference>
<feature type="domain" description="Methyl-accepting transducer" evidence="5">
    <location>
        <begin position="29"/>
        <end position="253"/>
    </location>
</feature>
<dbReference type="Pfam" id="PF13682">
    <property type="entry name" value="CZB"/>
    <property type="match status" value="1"/>
</dbReference>
<comment type="caution">
    <text evidence="6">The sequence shown here is derived from an EMBL/GenBank/DDBJ whole genome shotgun (WGS) entry which is preliminary data.</text>
</comment>
<organism evidence="6 7">
    <name type="scientific">Alteromonas gracilis</name>
    <dbReference type="NCBI Taxonomy" id="1479524"/>
    <lineage>
        <taxon>Bacteria</taxon>
        <taxon>Pseudomonadati</taxon>
        <taxon>Pseudomonadota</taxon>
        <taxon>Gammaproteobacteria</taxon>
        <taxon>Alteromonadales</taxon>
        <taxon>Alteromonadaceae</taxon>
        <taxon>Alteromonas/Salinimonas group</taxon>
        <taxon>Alteromonas</taxon>
    </lineage>
</organism>
<dbReference type="PANTHER" id="PTHR32089:SF70">
    <property type="entry name" value="ENERGY TAXIS MODULATING METHYL ACCEPTING SENSORY TRANSDUCER"/>
    <property type="match status" value="1"/>
</dbReference>
<accession>A0ABX5CTB9</accession>
<reference evidence="7" key="1">
    <citation type="journal article" date="2020" name="Int. J. Syst. Evol. Microbiol.">
        <title>Alteromonas alba sp. nov., a marine bacterium isolated from the seawater of the West Pacific Ocean.</title>
        <authorList>
            <person name="Sun C."/>
            <person name="Wu Y.-H."/>
            <person name="Xamxidin M."/>
            <person name="Cheng H."/>
            <person name="Xu X.-W."/>
        </authorList>
    </citation>
    <scope>NUCLEOTIDE SEQUENCE [LARGE SCALE GENOMIC DNA]</scope>
    <source>
        <strain evidence="7">9a2</strain>
    </source>
</reference>
<gene>
    <name evidence="6" type="ORF">C6Y39_04565</name>
</gene>
<evidence type="ECO:0000256" key="2">
    <source>
        <dbReference type="ARBA" id="ARBA00023224"/>
    </source>
</evidence>
<name>A0ABX5CTB9_9ALTE</name>
<evidence type="ECO:0000313" key="6">
    <source>
        <dbReference type="EMBL" id="PRO70137.1"/>
    </source>
</evidence>
<dbReference type="Pfam" id="PF00015">
    <property type="entry name" value="MCPsignal"/>
    <property type="match status" value="1"/>
</dbReference>
<evidence type="ECO:0000259" key="5">
    <source>
        <dbReference type="PROSITE" id="PS50111"/>
    </source>
</evidence>
<keyword evidence="2 3" id="KW-0807">Transducer</keyword>
<keyword evidence="4" id="KW-0175">Coiled coil</keyword>
<dbReference type="Gene3D" id="6.10.250.3200">
    <property type="match status" value="1"/>
</dbReference>
<dbReference type="Proteomes" id="UP000239539">
    <property type="component" value="Unassembled WGS sequence"/>
</dbReference>
<dbReference type="InterPro" id="IPR004089">
    <property type="entry name" value="MCPsignal_dom"/>
</dbReference>
<sequence length="368" mass="40915">MWFNKQPVATNSNIEMENLKKENERLQVQLLQMESRLHQSYEEAEELARKVNVERTIVKNFFHSLDSLDLVRHDVAHSATQLHAEKIRLDNVLEDISGTSTALSNCVEVLNAMTGNSDAINGSIESLAQSSKDIESFIGQIQSISEQTNLLALNAAIEAARAGEQGRGFAVVADEVRTLASRSSEASSKISDLTVKASERTDSTYHQIKESTQQTLQVASSASQISASLDNVAHIAEDMANVISLSSVSTFIQTVKLDHLVWKVEVYRTIRGESEKTKDDFADHHQCRLGKWYYEGDGKKHYSHYAEFSHLEGPHALVHQSGIAALNAHENGDGTTLITHLNKMEEASARVFDFLNKLENKVKNEMGH</sequence>
<comment type="subcellular location">
    <subcellularLocation>
        <location evidence="1">Membrane</location>
    </subcellularLocation>
</comment>
<proteinExistence type="predicted"/>
<dbReference type="Gene3D" id="1.20.120.30">
    <property type="entry name" value="Aspartate receptor, ligand-binding domain"/>
    <property type="match status" value="1"/>
</dbReference>
<evidence type="ECO:0000256" key="1">
    <source>
        <dbReference type="ARBA" id="ARBA00004370"/>
    </source>
</evidence>